<feature type="domain" description="PBP" evidence="5">
    <location>
        <begin position="29"/>
        <end position="281"/>
    </location>
</feature>
<dbReference type="OrthoDB" id="181991at2"/>
<dbReference type="KEGG" id="abac:LuPra_03051"/>
<evidence type="ECO:0000256" key="4">
    <source>
        <dbReference type="RuleBase" id="RU367119"/>
    </source>
</evidence>
<feature type="chain" id="PRO_5027144620" description="Phosphate-binding protein" evidence="4">
    <location>
        <begin position="22"/>
        <end position="335"/>
    </location>
</feature>
<dbReference type="RefSeq" id="WP_110171538.1">
    <property type="nucleotide sequence ID" value="NZ_CP015136.1"/>
</dbReference>
<dbReference type="PATRIC" id="fig|1813736.3.peg.3251"/>
<comment type="similarity">
    <text evidence="1 4">Belongs to the PstS family.</text>
</comment>
<dbReference type="InterPro" id="IPR011862">
    <property type="entry name" value="Phos-bd"/>
</dbReference>
<evidence type="ECO:0000256" key="2">
    <source>
        <dbReference type="ARBA" id="ARBA00022448"/>
    </source>
</evidence>
<keyword evidence="7" id="KW-1185">Reference proteome</keyword>
<accession>A0A143PMK2</accession>
<organism evidence="6 7">
    <name type="scientific">Luteitalea pratensis</name>
    <dbReference type="NCBI Taxonomy" id="1855912"/>
    <lineage>
        <taxon>Bacteria</taxon>
        <taxon>Pseudomonadati</taxon>
        <taxon>Acidobacteriota</taxon>
        <taxon>Vicinamibacteria</taxon>
        <taxon>Vicinamibacterales</taxon>
        <taxon>Vicinamibacteraceae</taxon>
        <taxon>Luteitalea</taxon>
    </lineage>
</organism>
<dbReference type="AlphaFoldDB" id="A0A143PMK2"/>
<dbReference type="InterPro" id="IPR050811">
    <property type="entry name" value="Phosphate_ABC_transporter"/>
</dbReference>
<gene>
    <name evidence="6" type="primary">pstS_2</name>
    <name evidence="6" type="ORF">LuPra_03051</name>
</gene>
<dbReference type="PANTHER" id="PTHR30570:SF1">
    <property type="entry name" value="PHOSPHATE-BINDING PROTEIN PSTS"/>
    <property type="match status" value="1"/>
</dbReference>
<evidence type="ECO:0000256" key="3">
    <source>
        <dbReference type="ARBA" id="ARBA00022729"/>
    </source>
</evidence>
<dbReference type="Pfam" id="PF12849">
    <property type="entry name" value="PBP_like_2"/>
    <property type="match status" value="1"/>
</dbReference>
<dbReference type="GO" id="GO:0042301">
    <property type="term" value="F:phosphate ion binding"/>
    <property type="evidence" value="ECO:0007669"/>
    <property type="project" value="UniProtKB-UniRule"/>
</dbReference>
<name>A0A143PMK2_LUTPR</name>
<feature type="signal peptide" evidence="4">
    <location>
        <begin position="1"/>
        <end position="21"/>
    </location>
</feature>
<comment type="function">
    <text evidence="4">Involved in the system for phosphate transport across the cytoplasmic membrane.</text>
</comment>
<dbReference type="NCBIfam" id="TIGR02136">
    <property type="entry name" value="ptsS_2"/>
    <property type="match status" value="1"/>
</dbReference>
<dbReference type="InterPro" id="IPR024370">
    <property type="entry name" value="PBP_domain"/>
</dbReference>
<dbReference type="Gene3D" id="3.40.190.10">
    <property type="entry name" value="Periplasmic binding protein-like II"/>
    <property type="match status" value="2"/>
</dbReference>
<reference evidence="6 7" key="1">
    <citation type="journal article" date="2016" name="Genome Announc.">
        <title>First Complete Genome Sequence of a Subdivision 6 Acidobacterium Strain.</title>
        <authorList>
            <person name="Huang S."/>
            <person name="Vieira S."/>
            <person name="Bunk B."/>
            <person name="Riedel T."/>
            <person name="Sproer C."/>
            <person name="Overmann J."/>
        </authorList>
    </citation>
    <scope>NUCLEOTIDE SEQUENCE [LARGE SCALE GENOMIC DNA]</scope>
    <source>
        <strain evidence="7">DSM 100886 HEG_-6_39</strain>
    </source>
</reference>
<dbReference type="PANTHER" id="PTHR30570">
    <property type="entry name" value="PERIPLASMIC PHOSPHATE BINDING COMPONENT OF PHOSPHATE ABC TRANSPORTER"/>
    <property type="match status" value="1"/>
</dbReference>
<keyword evidence="4" id="KW-0592">Phosphate transport</keyword>
<dbReference type="CDD" id="cd13654">
    <property type="entry name" value="PBP2_phosphate_like_2"/>
    <property type="match status" value="1"/>
</dbReference>
<evidence type="ECO:0000256" key="1">
    <source>
        <dbReference type="ARBA" id="ARBA00008725"/>
    </source>
</evidence>
<dbReference type="EMBL" id="CP015136">
    <property type="protein sequence ID" value="AMY09825.1"/>
    <property type="molecule type" value="Genomic_DNA"/>
</dbReference>
<sequence precursor="true">MRVRLLSIACTVAVMSAMPLAACRHTPRSARAVITVDGSSTVYPLTEAIAEDFQRVSPTSHVTIGVAGTSGGLRRLCRGVLDMAAASRPIVAAEAASCAAAGIAFVELPVAFDGITVAVHPSNTWVESLTVDDLRRLWRHEAEGTLLRWSQLRPTYPDREVHLFGAGVESGTFDYFTGAITGAPRDSRGDYTSSEDDNTLVQGVAGDPNALGYFGFAYYETHDEYVRAVAIRADANSDAVLPTRDTIRSGAYRPLARPVFVYVNAHSLDRDDVRRFVDYYTTHVTEVANDVGYVPLEARVQAAVRARLEARRTGSLFAGDAGVQTRTLAARLGVE</sequence>
<dbReference type="STRING" id="1855912.LuPra_03051"/>
<keyword evidence="3 4" id="KW-0732">Signal</keyword>
<dbReference type="SUPFAM" id="SSF53850">
    <property type="entry name" value="Periplasmic binding protein-like II"/>
    <property type="match status" value="1"/>
</dbReference>
<protein>
    <recommendedName>
        <fullName evidence="4">Phosphate-binding protein</fullName>
    </recommendedName>
</protein>
<reference evidence="7" key="2">
    <citation type="submission" date="2016-04" db="EMBL/GenBank/DDBJ databases">
        <title>First Complete Genome Sequence of a Subdivision 6 Acidobacterium.</title>
        <authorList>
            <person name="Huang S."/>
            <person name="Vieira S."/>
            <person name="Bunk B."/>
            <person name="Riedel T."/>
            <person name="Sproeer C."/>
            <person name="Overmann J."/>
        </authorList>
    </citation>
    <scope>NUCLEOTIDE SEQUENCE [LARGE SCALE GENOMIC DNA]</scope>
    <source>
        <strain evidence="7">DSM 100886 HEG_-6_39</strain>
    </source>
</reference>
<evidence type="ECO:0000313" key="6">
    <source>
        <dbReference type="EMBL" id="AMY09825.1"/>
    </source>
</evidence>
<keyword evidence="2 4" id="KW-0813">Transport</keyword>
<dbReference type="Proteomes" id="UP000076079">
    <property type="component" value="Chromosome"/>
</dbReference>
<proteinExistence type="inferred from homology"/>
<dbReference type="GO" id="GO:0006817">
    <property type="term" value="P:phosphate ion transport"/>
    <property type="evidence" value="ECO:0007669"/>
    <property type="project" value="UniProtKB-UniRule"/>
</dbReference>
<evidence type="ECO:0000313" key="7">
    <source>
        <dbReference type="Proteomes" id="UP000076079"/>
    </source>
</evidence>
<evidence type="ECO:0000259" key="5">
    <source>
        <dbReference type="Pfam" id="PF12849"/>
    </source>
</evidence>